<organism evidence="1 2">
    <name type="scientific">Periplaneta americana</name>
    <name type="common">American cockroach</name>
    <name type="synonym">Blatta americana</name>
    <dbReference type="NCBI Taxonomy" id="6978"/>
    <lineage>
        <taxon>Eukaryota</taxon>
        <taxon>Metazoa</taxon>
        <taxon>Ecdysozoa</taxon>
        <taxon>Arthropoda</taxon>
        <taxon>Hexapoda</taxon>
        <taxon>Insecta</taxon>
        <taxon>Pterygota</taxon>
        <taxon>Neoptera</taxon>
        <taxon>Polyneoptera</taxon>
        <taxon>Dictyoptera</taxon>
        <taxon>Blattodea</taxon>
        <taxon>Blattoidea</taxon>
        <taxon>Blattidae</taxon>
        <taxon>Blattinae</taxon>
        <taxon>Periplaneta</taxon>
    </lineage>
</organism>
<accession>A0ABQ8SFG4</accession>
<protein>
    <submittedName>
        <fullName evidence="1">Uncharacterized protein</fullName>
    </submittedName>
</protein>
<sequence length="79" mass="8987">MTLYERKNKWRSGMQDSVNQLVRVGNERIPNLIGEQSDGITVFRIPPMTSLMLHRCRTVNLDNLPMSAGNKEESRATAL</sequence>
<evidence type="ECO:0000313" key="2">
    <source>
        <dbReference type="Proteomes" id="UP001148838"/>
    </source>
</evidence>
<name>A0ABQ8SFG4_PERAM</name>
<evidence type="ECO:0000313" key="1">
    <source>
        <dbReference type="EMBL" id="KAJ4432560.1"/>
    </source>
</evidence>
<reference evidence="1 2" key="1">
    <citation type="journal article" date="2022" name="Allergy">
        <title>Genome assembly and annotation of Periplaneta americana reveal a comprehensive cockroach allergen profile.</title>
        <authorList>
            <person name="Wang L."/>
            <person name="Xiong Q."/>
            <person name="Saelim N."/>
            <person name="Wang L."/>
            <person name="Nong W."/>
            <person name="Wan A.T."/>
            <person name="Shi M."/>
            <person name="Liu X."/>
            <person name="Cao Q."/>
            <person name="Hui J.H.L."/>
            <person name="Sookrung N."/>
            <person name="Leung T.F."/>
            <person name="Tungtrongchitr A."/>
            <person name="Tsui S.K.W."/>
        </authorList>
    </citation>
    <scope>NUCLEOTIDE SEQUENCE [LARGE SCALE GENOMIC DNA]</scope>
    <source>
        <strain evidence="1">PWHHKU_190912</strain>
    </source>
</reference>
<dbReference type="Proteomes" id="UP001148838">
    <property type="component" value="Unassembled WGS sequence"/>
</dbReference>
<dbReference type="EMBL" id="JAJSOF020000029">
    <property type="protein sequence ID" value="KAJ4432560.1"/>
    <property type="molecule type" value="Genomic_DNA"/>
</dbReference>
<gene>
    <name evidence="1" type="ORF">ANN_21183</name>
</gene>
<comment type="caution">
    <text evidence="1">The sequence shown here is derived from an EMBL/GenBank/DDBJ whole genome shotgun (WGS) entry which is preliminary data.</text>
</comment>
<proteinExistence type="predicted"/>
<keyword evidence="2" id="KW-1185">Reference proteome</keyword>